<dbReference type="InterPro" id="IPR049492">
    <property type="entry name" value="BD-FAE-like_dom"/>
</dbReference>
<dbReference type="RefSeq" id="WP_278008835.1">
    <property type="nucleotide sequence ID" value="NZ_CP121112.1"/>
</dbReference>
<dbReference type="Gene3D" id="3.40.50.1820">
    <property type="entry name" value="alpha/beta hydrolase"/>
    <property type="match status" value="1"/>
</dbReference>
<reference evidence="3 4" key="1">
    <citation type="submission" date="2024-09" db="EMBL/GenBank/DDBJ databases">
        <authorList>
            <person name="Sun Q."/>
            <person name="Mori K."/>
        </authorList>
    </citation>
    <scope>NUCLEOTIDE SEQUENCE [LARGE SCALE GENOMIC DNA]</scope>
    <source>
        <strain evidence="3 4">CECT 8365</strain>
    </source>
</reference>
<proteinExistence type="predicted"/>
<dbReference type="InterPro" id="IPR050300">
    <property type="entry name" value="GDXG_lipolytic_enzyme"/>
</dbReference>
<protein>
    <submittedName>
        <fullName evidence="3">Alpha/beta hydrolase</fullName>
    </submittedName>
</protein>
<dbReference type="PANTHER" id="PTHR48081:SF6">
    <property type="entry name" value="PEPTIDASE S9 PROLYL OLIGOPEPTIDASE CATALYTIC DOMAIN-CONTAINING PROTEIN"/>
    <property type="match status" value="1"/>
</dbReference>
<name>A0ABV5HEM9_9FLAO</name>
<dbReference type="InterPro" id="IPR029058">
    <property type="entry name" value="AB_hydrolase_fold"/>
</dbReference>
<dbReference type="Pfam" id="PF20434">
    <property type="entry name" value="BD-FAE"/>
    <property type="match status" value="1"/>
</dbReference>
<organism evidence="3 4">
    <name type="scientific">Flavobacterium gyeonganense</name>
    <dbReference type="NCBI Taxonomy" id="1310418"/>
    <lineage>
        <taxon>Bacteria</taxon>
        <taxon>Pseudomonadati</taxon>
        <taxon>Bacteroidota</taxon>
        <taxon>Flavobacteriia</taxon>
        <taxon>Flavobacteriales</taxon>
        <taxon>Flavobacteriaceae</taxon>
        <taxon>Flavobacterium</taxon>
    </lineage>
</organism>
<keyword evidence="1 3" id="KW-0378">Hydrolase</keyword>
<dbReference type="SUPFAM" id="SSF53474">
    <property type="entry name" value="alpha/beta-Hydrolases"/>
    <property type="match status" value="1"/>
</dbReference>
<gene>
    <name evidence="3" type="ORF">ACFFVK_17225</name>
</gene>
<keyword evidence="4" id="KW-1185">Reference proteome</keyword>
<evidence type="ECO:0000256" key="1">
    <source>
        <dbReference type="ARBA" id="ARBA00022801"/>
    </source>
</evidence>
<evidence type="ECO:0000259" key="2">
    <source>
        <dbReference type="Pfam" id="PF20434"/>
    </source>
</evidence>
<sequence>MSIKLRHKSDTFGYKKINMIFRANLPNKVSRMERANKVYRYRGKAGLILVFHFLILAVSVQAQEKIILYSSAIPNSKPSALKESGTGMYKDVTIPTLEYFRPNTEKASGAAVIIIPGGGYSVVVYDGEGVSTAKALAEKGIAAFVLKYRLPNDAIMKDKKTGPLQDVQQAMKLVRDNAEKWGLDKNKIGIMGFSAGGHLASTAATHFDKSYIDNKEITSLRPDFQILVYPVISMTAALTHTGSRDNLLGKNPNNEDVDLFSNELQVQPNTPPAYITHTADDKTVDVDNSIIYFEKLRKYKIPVEMHIYPKGDHGFIFRHPGWMEPLFGWMQNNAWLK</sequence>
<comment type="caution">
    <text evidence="3">The sequence shown here is derived from an EMBL/GenBank/DDBJ whole genome shotgun (WGS) entry which is preliminary data.</text>
</comment>
<dbReference type="Proteomes" id="UP001589562">
    <property type="component" value="Unassembled WGS sequence"/>
</dbReference>
<dbReference type="EMBL" id="JBHMFE010000022">
    <property type="protein sequence ID" value="MFB9110328.1"/>
    <property type="molecule type" value="Genomic_DNA"/>
</dbReference>
<evidence type="ECO:0000313" key="4">
    <source>
        <dbReference type="Proteomes" id="UP001589562"/>
    </source>
</evidence>
<dbReference type="PANTHER" id="PTHR48081">
    <property type="entry name" value="AB HYDROLASE SUPERFAMILY PROTEIN C4A8.06C"/>
    <property type="match status" value="1"/>
</dbReference>
<dbReference type="GO" id="GO:0016787">
    <property type="term" value="F:hydrolase activity"/>
    <property type="evidence" value="ECO:0007669"/>
    <property type="project" value="UniProtKB-KW"/>
</dbReference>
<feature type="domain" description="BD-FAE-like" evidence="2">
    <location>
        <begin position="99"/>
        <end position="296"/>
    </location>
</feature>
<evidence type="ECO:0000313" key="3">
    <source>
        <dbReference type="EMBL" id="MFB9110328.1"/>
    </source>
</evidence>
<accession>A0ABV5HEM9</accession>